<sequence>MKWMEYGVQYLLFFSFGSQENFVRLNSILEGEGVLPALMVVVGTNQCTSSREIYSCENNDFRHIFDDHMGAFGCLFSFNNEIFELDVMVVVDGYI</sequence>
<name>A2Q628_MEDTR</name>
<dbReference type="EMBL" id="AC172742">
    <property type="protein sequence ID" value="ABN09048.1"/>
    <property type="molecule type" value="Genomic_DNA"/>
</dbReference>
<organism evidence="1">
    <name type="scientific">Medicago truncatula</name>
    <name type="common">Barrel medic</name>
    <name type="synonym">Medicago tribuloides</name>
    <dbReference type="NCBI Taxonomy" id="3880"/>
    <lineage>
        <taxon>Eukaryota</taxon>
        <taxon>Viridiplantae</taxon>
        <taxon>Streptophyta</taxon>
        <taxon>Embryophyta</taxon>
        <taxon>Tracheophyta</taxon>
        <taxon>Spermatophyta</taxon>
        <taxon>Magnoliopsida</taxon>
        <taxon>eudicotyledons</taxon>
        <taxon>Gunneridae</taxon>
        <taxon>Pentapetalae</taxon>
        <taxon>rosids</taxon>
        <taxon>fabids</taxon>
        <taxon>Fabales</taxon>
        <taxon>Fabaceae</taxon>
        <taxon>Papilionoideae</taxon>
        <taxon>50 kb inversion clade</taxon>
        <taxon>NPAAA clade</taxon>
        <taxon>Hologalegina</taxon>
        <taxon>IRL clade</taxon>
        <taxon>Trifolieae</taxon>
        <taxon>Medicago</taxon>
    </lineage>
</organism>
<dbReference type="AlphaFoldDB" id="A2Q628"/>
<accession>A2Q628</accession>
<reference evidence="1" key="1">
    <citation type="submission" date="2006-02" db="EMBL/GenBank/DDBJ databases">
        <authorList>
            <person name="Town C.D."/>
        </authorList>
    </citation>
    <scope>NUCLEOTIDE SEQUENCE</scope>
</reference>
<proteinExistence type="predicted"/>
<protein>
    <submittedName>
        <fullName evidence="1">Uncharacterized protein</fullName>
    </submittedName>
</protein>
<gene>
    <name evidence="1" type="ORF">MtrDRAFT_AC172742g3v1</name>
</gene>
<reference evidence="1" key="2">
    <citation type="submission" date="2007-03" db="EMBL/GenBank/DDBJ databases">
        <authorList>
            <consortium name="The International Medicago Genome Annotation Group"/>
        </authorList>
    </citation>
    <scope>NUCLEOTIDE SEQUENCE</scope>
</reference>
<evidence type="ECO:0000313" key="1">
    <source>
        <dbReference type="EMBL" id="ABN09048.1"/>
    </source>
</evidence>